<sequence length="490" mass="52527">MGLFAPEKVWMKVTAKNGAIVRETQGMTSEVVTELACGTLVVVDRHVIIKHKNKDIKRVKITVPNEGWMSAKSLRVSEEKHGAGAAKPKAGGRKPCADPDDENVALMKELHARKRAQAKERDAHLSDADVVARVSKALAASAGGADVASRTAIAGNRNEPAKAVVLGYFGARVDLLTAFASHWRDRRFGVLTYVPSPGDDYDERREYVADYVRGADRVVFHALSNNGYAFLNHLFRDEQFAEALKGRAFVVLDSCPEVPKAEDGYRATVVRAVTAMVCQANDEAPDAKHPRYHPEVAKQLATFPVQGHALGGDAIPRWVPLLVVYSEADAVIAHGEIDAYVDSRDDATGILKFSDTPHVTGFALRPRRYAASLDNLLNGFYIPPKAKPLYFANTRLGLRRANTYANGEASHDHHDQGGDGGGINFYDGTSAQPTMSMGPGGTTAVGGGISGGHPVLSGGGLGPNSGVQNPFEGRGNVQQLPGGKGFVMSR</sequence>
<name>A0ABR1G1F8_AURAN</name>
<comment type="caution">
    <text evidence="1">The sequence shown here is derived from an EMBL/GenBank/DDBJ whole genome shotgun (WGS) entry which is preliminary data.</text>
</comment>
<dbReference type="EMBL" id="JBBJCI010000142">
    <property type="protein sequence ID" value="KAK7242495.1"/>
    <property type="molecule type" value="Genomic_DNA"/>
</dbReference>
<keyword evidence="2" id="KW-1185">Reference proteome</keyword>
<reference evidence="1 2" key="1">
    <citation type="submission" date="2024-03" db="EMBL/GenBank/DDBJ databases">
        <title>Aureococcus anophagefferens CCMP1851 and Kratosvirus quantuckense: Draft genome of a second virus-susceptible host strain in the model system.</title>
        <authorList>
            <person name="Chase E."/>
            <person name="Truchon A.R."/>
            <person name="Schepens W."/>
            <person name="Wilhelm S.W."/>
        </authorList>
    </citation>
    <scope>NUCLEOTIDE SEQUENCE [LARGE SCALE GENOMIC DNA]</scope>
    <source>
        <strain evidence="1 2">CCMP1851</strain>
    </source>
</reference>
<dbReference type="GO" id="GO:0031965">
    <property type="term" value="C:nuclear membrane"/>
    <property type="evidence" value="ECO:0007669"/>
    <property type="project" value="UniProtKB-SubCell"/>
</dbReference>
<dbReference type="InterPro" id="IPR008547">
    <property type="entry name" value="DUF829_TMEM53"/>
</dbReference>
<dbReference type="PANTHER" id="PTHR12265">
    <property type="entry name" value="TRANSMEMBRANE PROTEIN 53"/>
    <property type="match status" value="1"/>
</dbReference>
<dbReference type="PANTHER" id="PTHR12265:SF30">
    <property type="entry name" value="TRANSMEMBRANE PROTEIN 53"/>
    <property type="match status" value="1"/>
</dbReference>
<organism evidence="1 2">
    <name type="scientific">Aureococcus anophagefferens</name>
    <name type="common">Harmful bloom alga</name>
    <dbReference type="NCBI Taxonomy" id="44056"/>
    <lineage>
        <taxon>Eukaryota</taxon>
        <taxon>Sar</taxon>
        <taxon>Stramenopiles</taxon>
        <taxon>Ochrophyta</taxon>
        <taxon>Pelagophyceae</taxon>
        <taxon>Pelagomonadales</taxon>
        <taxon>Pelagomonadaceae</taxon>
        <taxon>Aureococcus</taxon>
    </lineage>
</organism>
<evidence type="ECO:0000313" key="1">
    <source>
        <dbReference type="EMBL" id="KAK7242495.1"/>
    </source>
</evidence>
<proteinExistence type="predicted"/>
<dbReference type="Proteomes" id="UP001363151">
    <property type="component" value="Unassembled WGS sequence"/>
</dbReference>
<protein>
    <submittedName>
        <fullName evidence="1">Uncharacterized protein</fullName>
    </submittedName>
</protein>
<evidence type="ECO:0000313" key="2">
    <source>
        <dbReference type="Proteomes" id="UP001363151"/>
    </source>
</evidence>
<gene>
    <name evidence="1" type="ORF">SO694_00017221</name>
</gene>
<dbReference type="KEGG" id="aaf:AURANDRAFT_64631"/>
<dbReference type="Pfam" id="PF05705">
    <property type="entry name" value="DUF829"/>
    <property type="match status" value="1"/>
</dbReference>
<accession>A0ABR1G1F8</accession>